<proteinExistence type="predicted"/>
<dbReference type="EMBL" id="LR798360">
    <property type="protein sequence ID" value="CAB5226297.1"/>
    <property type="molecule type" value="Genomic_DNA"/>
</dbReference>
<organism evidence="1">
    <name type="scientific">uncultured Caudovirales phage</name>
    <dbReference type="NCBI Taxonomy" id="2100421"/>
    <lineage>
        <taxon>Viruses</taxon>
        <taxon>Duplodnaviria</taxon>
        <taxon>Heunggongvirae</taxon>
        <taxon>Uroviricota</taxon>
        <taxon>Caudoviricetes</taxon>
        <taxon>Peduoviridae</taxon>
        <taxon>Maltschvirus</taxon>
        <taxon>Maltschvirus maltsch</taxon>
    </lineage>
</organism>
<accession>A0A6J7X8S9</accession>
<name>A0A6J7X8S9_9CAUD</name>
<reference evidence="1" key="1">
    <citation type="submission" date="2020-05" db="EMBL/GenBank/DDBJ databases">
        <authorList>
            <person name="Chiriac C."/>
            <person name="Salcher M."/>
            <person name="Ghai R."/>
            <person name="Kavagutti S V."/>
        </authorList>
    </citation>
    <scope>NUCLEOTIDE SEQUENCE</scope>
</reference>
<evidence type="ECO:0000313" key="1">
    <source>
        <dbReference type="EMBL" id="CAB5226297.1"/>
    </source>
</evidence>
<gene>
    <name evidence="1" type="ORF">UFOVP760_76</name>
</gene>
<sequence length="58" mass="6834">MTAPIQAEYEYLLKEKSLHIKVLEDQIKYKDKQLDELVKAYGNILIERDELKKAIEAL</sequence>
<protein>
    <submittedName>
        <fullName evidence="1">Uncharacterized protein</fullName>
    </submittedName>
</protein>